<protein>
    <recommendedName>
        <fullName evidence="3">Cell wall protein</fullName>
    </recommendedName>
</protein>
<accession>A0ABN2YZH7</accession>
<sequence>MNDATGSTFDRRRFLSATALGGATVVGATALGAVDPDAAFAAPTPPLDPAVADTSFAEGLITGIEGGTLLHVAGSYGERHRIQLTNATSIWKLHPTTAADIETGDGLYARGLEMPDGTVAADAVWVNIVNLDVTVRGIGKDRLALGYHGGELIGRIVPGRSTASYAGAALTDDLSGLRMGQQALVLGAWRPKDGSVDIARITVGH</sequence>
<dbReference type="InterPro" id="IPR006311">
    <property type="entry name" value="TAT_signal"/>
</dbReference>
<evidence type="ECO:0000313" key="2">
    <source>
        <dbReference type="Proteomes" id="UP001500443"/>
    </source>
</evidence>
<name>A0ABN2YZH7_9ACTN</name>
<dbReference type="EMBL" id="BAAAPF010000159">
    <property type="protein sequence ID" value="GAA2134423.1"/>
    <property type="molecule type" value="Genomic_DNA"/>
</dbReference>
<proteinExistence type="predicted"/>
<keyword evidence="2" id="KW-1185">Reference proteome</keyword>
<dbReference type="RefSeq" id="WP_027752002.1">
    <property type="nucleotide sequence ID" value="NZ_BAAAPF010000159.1"/>
</dbReference>
<organism evidence="1 2">
    <name type="scientific">Streptomyces synnematoformans</name>
    <dbReference type="NCBI Taxonomy" id="415721"/>
    <lineage>
        <taxon>Bacteria</taxon>
        <taxon>Bacillati</taxon>
        <taxon>Actinomycetota</taxon>
        <taxon>Actinomycetes</taxon>
        <taxon>Kitasatosporales</taxon>
        <taxon>Streptomycetaceae</taxon>
        <taxon>Streptomyces</taxon>
    </lineage>
</organism>
<gene>
    <name evidence="1" type="ORF">GCM10009802_42980</name>
</gene>
<comment type="caution">
    <text evidence="1">The sequence shown here is derived from an EMBL/GenBank/DDBJ whole genome shotgun (WGS) entry which is preliminary data.</text>
</comment>
<dbReference type="PROSITE" id="PS51318">
    <property type="entry name" value="TAT"/>
    <property type="match status" value="1"/>
</dbReference>
<dbReference type="Proteomes" id="UP001500443">
    <property type="component" value="Unassembled WGS sequence"/>
</dbReference>
<evidence type="ECO:0000313" key="1">
    <source>
        <dbReference type="EMBL" id="GAA2134423.1"/>
    </source>
</evidence>
<evidence type="ECO:0008006" key="3">
    <source>
        <dbReference type="Google" id="ProtNLM"/>
    </source>
</evidence>
<reference evidence="1 2" key="1">
    <citation type="journal article" date="2019" name="Int. J. Syst. Evol. Microbiol.">
        <title>The Global Catalogue of Microorganisms (GCM) 10K type strain sequencing project: providing services to taxonomists for standard genome sequencing and annotation.</title>
        <authorList>
            <consortium name="The Broad Institute Genomics Platform"/>
            <consortium name="The Broad Institute Genome Sequencing Center for Infectious Disease"/>
            <person name="Wu L."/>
            <person name="Ma J."/>
        </authorList>
    </citation>
    <scope>NUCLEOTIDE SEQUENCE [LARGE SCALE GENOMIC DNA]</scope>
    <source>
        <strain evidence="1 2">JCM 15481</strain>
    </source>
</reference>